<dbReference type="EMBL" id="MK801721">
    <property type="protein sequence ID" value="QDF17175.1"/>
    <property type="molecule type" value="Genomic_DNA"/>
</dbReference>
<keyword evidence="2" id="KW-1185">Reference proteome</keyword>
<gene>
    <name evidence="1" type="primary">80</name>
    <name evidence="1" type="ORF">SEA_WILLIAM_80</name>
</gene>
<dbReference type="GeneID" id="62974465"/>
<dbReference type="RefSeq" id="YP_010001298.1">
    <property type="nucleotide sequence ID" value="NC_053174.1"/>
</dbReference>
<reference evidence="1 2" key="1">
    <citation type="submission" date="2019-04" db="EMBL/GenBank/DDBJ databases">
        <authorList>
            <person name="Pope W.H."/>
            <person name="Garlena R.A."/>
            <person name="Russell D.A."/>
            <person name="Jacobs-Sera D."/>
            <person name="Hatfull G.F."/>
        </authorList>
    </citation>
    <scope>NUCLEOTIDE SEQUENCE [LARGE SCALE GENOMIC DNA]</scope>
</reference>
<dbReference type="Proteomes" id="UP000319240">
    <property type="component" value="Segment"/>
</dbReference>
<dbReference type="KEGG" id="vg:62974465"/>
<sequence length="87" mass="9942">MTDPAIAAAQRQLRAQFGKDWPLDDDAYTVRVRTEAAREALAPLRELHHREDLTWTSCSECLDPDGAPELWPCSTARLIYTTEELER</sequence>
<protein>
    <submittedName>
        <fullName evidence="1">Uncharacterized protein</fullName>
    </submittedName>
</protein>
<proteinExistence type="predicted"/>
<evidence type="ECO:0000313" key="2">
    <source>
        <dbReference type="Proteomes" id="UP000319240"/>
    </source>
</evidence>
<name>A0A4Y6EGN6_9CAUD</name>
<accession>A0A4Y6EGN6</accession>
<organism evidence="1 2">
    <name type="scientific">Gordonia phage William</name>
    <dbReference type="NCBI Taxonomy" id="2571253"/>
    <lineage>
        <taxon>Viruses</taxon>
        <taxon>Duplodnaviria</taxon>
        <taxon>Heunggongvirae</taxon>
        <taxon>Uroviricota</taxon>
        <taxon>Caudoviricetes</taxon>
        <taxon>Fairfaxidumvirus</taxon>
        <taxon>Fairfaxidumvirus william</taxon>
    </lineage>
</organism>
<evidence type="ECO:0000313" key="1">
    <source>
        <dbReference type="EMBL" id="QDF17175.1"/>
    </source>
</evidence>